<dbReference type="InterPro" id="IPR020103">
    <property type="entry name" value="PsdUridine_synth_cat_dom_sf"/>
</dbReference>
<proteinExistence type="inferred from homology"/>
<dbReference type="SUPFAM" id="SSF55120">
    <property type="entry name" value="Pseudouridine synthase"/>
    <property type="match status" value="1"/>
</dbReference>
<keyword evidence="2" id="KW-0285">Flavoprotein</keyword>
<reference evidence="12 13" key="1">
    <citation type="submission" date="2018-07" db="EMBL/GenBank/DDBJ databases">
        <title>Genome sequencing of oomycete isolates from Chile give support for New Zealand origin for Phytophthora kernoviae and make available the first Nothophytophthora sp. genome.</title>
        <authorList>
            <person name="Studholme D.J."/>
            <person name="Sanfuentes E."/>
            <person name="Panda P."/>
            <person name="Hill R."/>
            <person name="Sambles C."/>
            <person name="Grant M."/>
            <person name="Williams N.M."/>
            <person name="Mcdougal R.L."/>
        </authorList>
    </citation>
    <scope>NUCLEOTIDE SEQUENCE [LARGE SCALE GENOMIC DNA]</scope>
    <source>
        <strain evidence="12">Chile6</strain>
    </source>
</reference>
<evidence type="ECO:0000313" key="13">
    <source>
        <dbReference type="Proteomes" id="UP000277300"/>
    </source>
</evidence>
<evidence type="ECO:0000256" key="8">
    <source>
        <dbReference type="ARBA" id="ARBA00041137"/>
    </source>
</evidence>
<dbReference type="GO" id="GO:0003723">
    <property type="term" value="F:RNA binding"/>
    <property type="evidence" value="ECO:0007669"/>
    <property type="project" value="InterPro"/>
</dbReference>
<dbReference type="Gene3D" id="3.50.50.60">
    <property type="entry name" value="FAD/NAD(P)-binding domain"/>
    <property type="match status" value="1"/>
</dbReference>
<evidence type="ECO:0000256" key="2">
    <source>
        <dbReference type="ARBA" id="ARBA00022630"/>
    </source>
</evidence>
<comment type="caution">
    <text evidence="12">The sequence shown here is derived from an EMBL/GenBank/DDBJ whole genome shotgun (WGS) entry which is preliminary data.</text>
</comment>
<comment type="cofactor">
    <cofactor evidence="1">
        <name>FAD</name>
        <dbReference type="ChEBI" id="CHEBI:57692"/>
    </cofactor>
</comment>
<dbReference type="GO" id="GO:0047545">
    <property type="term" value="F:(S)-2-hydroxyglutarate dehydrogenase activity"/>
    <property type="evidence" value="ECO:0007669"/>
    <property type="project" value="UniProtKB-EC"/>
</dbReference>
<dbReference type="Pfam" id="PF00849">
    <property type="entry name" value="PseudoU_synth_2"/>
    <property type="match status" value="1"/>
</dbReference>
<keyword evidence="4" id="KW-0560">Oxidoreductase</keyword>
<dbReference type="PANTHER" id="PTHR43104">
    <property type="entry name" value="L-2-HYDROXYGLUTARATE DEHYDROGENASE, MITOCHONDRIAL"/>
    <property type="match status" value="1"/>
</dbReference>
<dbReference type="Gene3D" id="3.30.9.10">
    <property type="entry name" value="D-Amino Acid Oxidase, subunit A, domain 2"/>
    <property type="match status" value="1"/>
</dbReference>
<organism evidence="12 13">
    <name type="scientific">Phytophthora kernoviae</name>
    <dbReference type="NCBI Taxonomy" id="325452"/>
    <lineage>
        <taxon>Eukaryota</taxon>
        <taxon>Sar</taxon>
        <taxon>Stramenopiles</taxon>
        <taxon>Oomycota</taxon>
        <taxon>Peronosporomycetes</taxon>
        <taxon>Peronosporales</taxon>
        <taxon>Peronosporaceae</taxon>
        <taxon>Phytophthora</taxon>
    </lineage>
</organism>
<protein>
    <recommendedName>
        <fullName evidence="8">L-2-hydroxyglutarate dehydrogenase, mitochondrial</fullName>
        <ecNumber evidence="7">1.1.99.2</ecNumber>
    </recommendedName>
</protein>
<dbReference type="EMBL" id="MBDO02000061">
    <property type="protein sequence ID" value="RLN65027.1"/>
    <property type="molecule type" value="Genomic_DNA"/>
</dbReference>
<keyword evidence="3" id="KW-0274">FAD</keyword>
<gene>
    <name evidence="12" type="ORF">BBP00_00003084</name>
</gene>
<dbReference type="InterPro" id="IPR006224">
    <property type="entry name" value="PsdUridine_synth_RluA-like_CS"/>
</dbReference>
<sequence>MADVPTDTLPVVPQRLPLSKKQQRKQDKARWLAERKAKQVAEGLASSKRKRRNQRQSRVALVDASARPSPTVHYENCTSTTCANRAVGSCVIRTVSPYVHHFALFAKGRWAGRSLRDLFAAEFPTLSASYCTQAARLGLVRLNGESAALDSIINEGDFLEHLKHRHEPSVHLPVSNTSPPSSLSTTWIHFETDDIMVVDKPSGLPVHPTGSYQFNSLTCTLQHDRSEVAKGKLEAEEGAQDAAEMPLELFPVHRLDRLTSGLLLLGKTPSKARSLTAELTATSSPIGDSTASRSVKKFYVARIQGEFPESIEGFADVEGVNLGLVKIDSTGDGFWRVTAPIGMMSPRQGHTRCVIDATDSKPCVTLVRRRGEPMNGESIVECLLVTGHHVRRREEITNHSESIAAMASPKTLVVAGAGVVGLAIARAAACRGLEVLLLEKNALVGQETSSRNSEVVHAGIYYAKDSWKARLCVQGRDQLYDFCREFGVPFSQCGKLIVAQSHQSEQLRSILKRGLRNGVKDLRLLSQSEARAIEPQVACQEAVFSPSTGIVDSHALMLALQGDAENHGAVVARATTVQGGRYDAKSKMFVIQATQSGEGGEGEEMQEVECNYFVNSTGMFAPNLLDKIVAPGIDLPARLPRVPDRFAKGTYFKLGSNHRPFSRLVYPIPEVGGLGVHATVDLAGNMRFGPDVEWINEVEYQPDPSKAETFAERIRAYWPEAHAELLEADYCGIRPKIEVDGSMFDDFYIADKLTHSVPGLVHLCGIESPGLTASLAIADTVGAMLHSKD</sequence>
<name>A0A3F2RVJ8_9STRA</name>
<feature type="domain" description="Pseudouridine synthase RsuA/RluA-like" evidence="10">
    <location>
        <begin position="194"/>
        <end position="310"/>
    </location>
</feature>
<evidence type="ECO:0000256" key="1">
    <source>
        <dbReference type="ARBA" id="ARBA00001974"/>
    </source>
</evidence>
<dbReference type="PROSITE" id="PS01129">
    <property type="entry name" value="PSI_RLU"/>
    <property type="match status" value="1"/>
</dbReference>
<dbReference type="AlphaFoldDB" id="A0A3F2RVJ8"/>
<dbReference type="InterPro" id="IPR006076">
    <property type="entry name" value="FAD-dep_OxRdtase"/>
</dbReference>
<evidence type="ECO:0000313" key="12">
    <source>
        <dbReference type="EMBL" id="RLN65027.1"/>
    </source>
</evidence>
<evidence type="ECO:0000259" key="10">
    <source>
        <dbReference type="Pfam" id="PF00849"/>
    </source>
</evidence>
<dbReference type="Proteomes" id="UP000277300">
    <property type="component" value="Unassembled WGS sequence"/>
</dbReference>
<dbReference type="GO" id="GO:0001522">
    <property type="term" value="P:pseudouridine synthesis"/>
    <property type="evidence" value="ECO:0007669"/>
    <property type="project" value="InterPro"/>
</dbReference>
<dbReference type="InterPro" id="IPR006145">
    <property type="entry name" value="PsdUridine_synth_RsuA/RluA"/>
</dbReference>
<evidence type="ECO:0000259" key="11">
    <source>
        <dbReference type="Pfam" id="PF01266"/>
    </source>
</evidence>
<dbReference type="OrthoDB" id="498204at2759"/>
<feature type="region of interest" description="Disordered" evidence="9">
    <location>
        <begin position="1"/>
        <end position="63"/>
    </location>
</feature>
<comment type="similarity">
    <text evidence="6">Belongs to the L2HGDH family.</text>
</comment>
<evidence type="ECO:0000256" key="5">
    <source>
        <dbReference type="ARBA" id="ARBA00036066"/>
    </source>
</evidence>
<dbReference type="Gene3D" id="3.30.2350.10">
    <property type="entry name" value="Pseudouridine synthase"/>
    <property type="match status" value="1"/>
</dbReference>
<accession>A0A3F2RVJ8</accession>
<feature type="compositionally biased region" description="Basic and acidic residues" evidence="9">
    <location>
        <begin position="24"/>
        <end position="39"/>
    </location>
</feature>
<evidence type="ECO:0000256" key="9">
    <source>
        <dbReference type="SAM" id="MobiDB-lite"/>
    </source>
</evidence>
<evidence type="ECO:0000256" key="7">
    <source>
        <dbReference type="ARBA" id="ARBA00038878"/>
    </source>
</evidence>
<feature type="domain" description="FAD dependent oxidoreductase" evidence="11">
    <location>
        <begin position="412"/>
        <end position="781"/>
    </location>
</feature>
<dbReference type="GO" id="GO:0009982">
    <property type="term" value="F:pseudouridine synthase activity"/>
    <property type="evidence" value="ECO:0007669"/>
    <property type="project" value="InterPro"/>
</dbReference>
<dbReference type="SUPFAM" id="SSF51905">
    <property type="entry name" value="FAD/NAD(P)-binding domain"/>
    <property type="match status" value="1"/>
</dbReference>
<evidence type="ECO:0000256" key="4">
    <source>
        <dbReference type="ARBA" id="ARBA00023002"/>
    </source>
</evidence>
<dbReference type="EC" id="1.1.99.2" evidence="7"/>
<dbReference type="Pfam" id="PF01266">
    <property type="entry name" value="DAO"/>
    <property type="match status" value="1"/>
</dbReference>
<dbReference type="PANTHER" id="PTHR43104:SF4">
    <property type="entry name" value="L-2-HYDROXYGLUTARATE DEHYDROGENASE, MITOCHONDRIAL"/>
    <property type="match status" value="1"/>
</dbReference>
<dbReference type="InterPro" id="IPR036188">
    <property type="entry name" value="FAD/NAD-bd_sf"/>
</dbReference>
<evidence type="ECO:0000256" key="6">
    <source>
        <dbReference type="ARBA" id="ARBA00037941"/>
    </source>
</evidence>
<evidence type="ECO:0000256" key="3">
    <source>
        <dbReference type="ARBA" id="ARBA00022827"/>
    </source>
</evidence>
<comment type="catalytic activity">
    <reaction evidence="5">
        <text>(S)-2-hydroxyglutarate + A = 2-oxoglutarate + AH2</text>
        <dbReference type="Rhea" id="RHEA:21252"/>
        <dbReference type="ChEBI" id="CHEBI:13193"/>
        <dbReference type="ChEBI" id="CHEBI:16782"/>
        <dbReference type="ChEBI" id="CHEBI:16810"/>
        <dbReference type="ChEBI" id="CHEBI:17499"/>
        <dbReference type="EC" id="1.1.99.2"/>
    </reaction>
</comment>